<evidence type="ECO:0000256" key="4">
    <source>
        <dbReference type="SAM" id="MobiDB-lite"/>
    </source>
</evidence>
<accession>A0A1G8LUG1</accession>
<dbReference type="Pfam" id="PF07971">
    <property type="entry name" value="Glyco_hydro_92"/>
    <property type="match status" value="1"/>
</dbReference>
<dbReference type="RefSeq" id="WP_009000320.1">
    <property type="nucleotide sequence ID" value="NZ_FNDO01000057.1"/>
</dbReference>
<dbReference type="InterPro" id="IPR005887">
    <property type="entry name" value="GH92_a_mannosidase_put"/>
</dbReference>
<dbReference type="PANTHER" id="PTHR12143:SF39">
    <property type="entry name" value="SECRETED PROTEIN"/>
    <property type="match status" value="1"/>
</dbReference>
<dbReference type="InterPro" id="IPR041371">
    <property type="entry name" value="GH92_N"/>
</dbReference>
<gene>
    <name evidence="8" type="ORF">SAMN05192582_10575</name>
</gene>
<evidence type="ECO:0000256" key="5">
    <source>
        <dbReference type="SAM" id="SignalP"/>
    </source>
</evidence>
<dbReference type="InterPro" id="IPR050883">
    <property type="entry name" value="PNGase"/>
</dbReference>
<dbReference type="GO" id="GO:0030246">
    <property type="term" value="F:carbohydrate binding"/>
    <property type="evidence" value="ECO:0007669"/>
    <property type="project" value="InterPro"/>
</dbReference>
<dbReference type="FunFam" id="1.20.1050.60:FF:000001">
    <property type="entry name" value="Putative alpha-1,2-mannosidase"/>
    <property type="match status" value="1"/>
</dbReference>
<sequence length="781" mass="88301">MYGIKKKIGIIAVAAIAMSSAMAQQPVDYVNPIIGTNGMGHTFPGACTPFGWVQLSPDTDTIPHNINGAYQKNAYEYCAGYQYRDKTIVGFSHTHLSGTGHSDLGDILLMPAVGDLKLNCGRADHPDEGYRSRFSHATEKSTPGYYEVMLDDYGIKAQLTATQRVGVHKYTFPKGKDGHLILDLVHGIYNYDGKVLWANLRVENDTLLTGYRITNGWARTNYTYFAISLSQPIRDYGYKDKEKVLYNGFWRRFNMDKNFPEITGRKIVAYFNFNTAQEPELVVKVALSAVSTEGAVKNLRAEASGKSFEQLAEAARTDWNNELDHFEVEGTADQKAMLYTSLYHTMINPSVYMDVDGAYRGLDHNIHQAKGFTNYTIFSLWDTYRAEHPFLNLVKPERNSDMVESMIKHEQQSVHGMLPVWSMMGNENWCMSGYHAVSVLADAITKGVFSNVDEALAAMVSTSTVPYYEGVADYMKLGYIPLDKSGTAASSTLEYAYDDWTIYQTALKSGKKDIAETYRKRALNYRNIYDTTIGFARPRYSDGSFKKDFDVLQTYGEGFIEGNSWNFSFHVPHDVFGMMDLMGGERVFVDKLDKLFSMHLPEKYYEHNEDITAECLVGGYVHGNEPSHHVPYLYAWTSEPWKTQYWLREILNKMYKNDINGLGGNDDCGQMSAWYLFSVMGFYPVCPGTDQYVLGAPYLPYLKLKLPNGNTLEIKAPGVSDKRRYVQSLKLNGKIYDKMYLTHEDILKGGVLEFKMSASPNKRRGLSAEDKPYSLTNGINK</sequence>
<feature type="region of interest" description="Disordered" evidence="4">
    <location>
        <begin position="762"/>
        <end position="781"/>
    </location>
</feature>
<feature type="domain" description="Glycosyl hydrolase family 92" evidence="6">
    <location>
        <begin position="295"/>
        <end position="757"/>
    </location>
</feature>
<feature type="domain" description="Glycosyl hydrolase family 92 N-terminal" evidence="7">
    <location>
        <begin position="29"/>
        <end position="288"/>
    </location>
</feature>
<feature type="signal peptide" evidence="5">
    <location>
        <begin position="1"/>
        <end position="23"/>
    </location>
</feature>
<protein>
    <submittedName>
        <fullName evidence="8">Alpha-1,2-mannosidase, putative</fullName>
    </submittedName>
</protein>
<keyword evidence="3" id="KW-0106">Calcium</keyword>
<dbReference type="InterPro" id="IPR014718">
    <property type="entry name" value="GH-type_carb-bd"/>
</dbReference>
<comment type="subunit">
    <text evidence="2">Monomer.</text>
</comment>
<dbReference type="AlphaFoldDB" id="A0A1G8LUG1"/>
<dbReference type="FunFam" id="3.30.2080.10:FF:000001">
    <property type="entry name" value="Alpha-1,2-mannosidase subfamily"/>
    <property type="match status" value="1"/>
</dbReference>
<dbReference type="Gene3D" id="1.20.1050.60">
    <property type="entry name" value="alpha-1,2-mannosidase"/>
    <property type="match status" value="1"/>
</dbReference>
<name>A0A1G8LUG1_BACOV</name>
<evidence type="ECO:0000256" key="1">
    <source>
        <dbReference type="ARBA" id="ARBA00001913"/>
    </source>
</evidence>
<evidence type="ECO:0000256" key="3">
    <source>
        <dbReference type="ARBA" id="ARBA00022837"/>
    </source>
</evidence>
<dbReference type="GO" id="GO:0005829">
    <property type="term" value="C:cytosol"/>
    <property type="evidence" value="ECO:0007669"/>
    <property type="project" value="TreeGrafter"/>
</dbReference>
<evidence type="ECO:0000256" key="2">
    <source>
        <dbReference type="ARBA" id="ARBA00011245"/>
    </source>
</evidence>
<dbReference type="InterPro" id="IPR012939">
    <property type="entry name" value="Glyco_hydro_92"/>
</dbReference>
<dbReference type="Proteomes" id="UP000181870">
    <property type="component" value="Unassembled WGS sequence"/>
</dbReference>
<dbReference type="GO" id="GO:0005975">
    <property type="term" value="P:carbohydrate metabolic process"/>
    <property type="evidence" value="ECO:0007669"/>
    <property type="project" value="InterPro"/>
</dbReference>
<dbReference type="Gene3D" id="1.20.1610.10">
    <property type="entry name" value="alpha-1,2-mannosidases domains"/>
    <property type="match status" value="1"/>
</dbReference>
<dbReference type="Pfam" id="PF17678">
    <property type="entry name" value="Glyco_hydro_92N"/>
    <property type="match status" value="1"/>
</dbReference>
<dbReference type="GO" id="GO:0000224">
    <property type="term" value="F:peptide-N4-(N-acetyl-beta-glucosaminyl)asparagine amidase activity"/>
    <property type="evidence" value="ECO:0007669"/>
    <property type="project" value="TreeGrafter"/>
</dbReference>
<comment type="cofactor">
    <cofactor evidence="1">
        <name>Ca(2+)</name>
        <dbReference type="ChEBI" id="CHEBI:29108"/>
    </cofactor>
</comment>
<dbReference type="Gene3D" id="3.30.2080.10">
    <property type="entry name" value="GH92 mannosidase domain"/>
    <property type="match status" value="1"/>
</dbReference>
<proteinExistence type="predicted"/>
<evidence type="ECO:0000259" key="7">
    <source>
        <dbReference type="Pfam" id="PF17678"/>
    </source>
</evidence>
<dbReference type="NCBIfam" id="TIGR01180">
    <property type="entry name" value="aman2_put"/>
    <property type="match status" value="1"/>
</dbReference>
<dbReference type="InterPro" id="IPR008928">
    <property type="entry name" value="6-hairpin_glycosidase_sf"/>
</dbReference>
<organism evidence="8 9">
    <name type="scientific">Bacteroides ovatus</name>
    <dbReference type="NCBI Taxonomy" id="28116"/>
    <lineage>
        <taxon>Bacteria</taxon>
        <taxon>Pseudomonadati</taxon>
        <taxon>Bacteroidota</taxon>
        <taxon>Bacteroidia</taxon>
        <taxon>Bacteroidales</taxon>
        <taxon>Bacteroidaceae</taxon>
        <taxon>Bacteroides</taxon>
    </lineage>
</organism>
<dbReference type="GO" id="GO:0006516">
    <property type="term" value="P:glycoprotein catabolic process"/>
    <property type="evidence" value="ECO:0007669"/>
    <property type="project" value="TreeGrafter"/>
</dbReference>
<keyword evidence="5" id="KW-0732">Signal</keyword>
<evidence type="ECO:0000313" key="9">
    <source>
        <dbReference type="Proteomes" id="UP000181870"/>
    </source>
</evidence>
<dbReference type="SUPFAM" id="SSF48208">
    <property type="entry name" value="Six-hairpin glycosidases"/>
    <property type="match status" value="1"/>
</dbReference>
<evidence type="ECO:0000313" key="8">
    <source>
        <dbReference type="EMBL" id="SDI59352.1"/>
    </source>
</evidence>
<dbReference type="Gene3D" id="2.70.98.10">
    <property type="match status" value="1"/>
</dbReference>
<dbReference type="FunFam" id="1.20.1610.10:FF:000001">
    <property type="entry name" value="Putative alpha-1,2-mannosidase"/>
    <property type="match status" value="1"/>
</dbReference>
<reference evidence="8 9" key="1">
    <citation type="submission" date="2016-10" db="EMBL/GenBank/DDBJ databases">
        <authorList>
            <person name="de Groot N.N."/>
        </authorList>
    </citation>
    <scope>NUCLEOTIDE SEQUENCE [LARGE SCALE GENOMIC DNA]</scope>
    <source>
        <strain evidence="8 9">NLAE-zl-C57</strain>
    </source>
</reference>
<evidence type="ECO:0000259" key="6">
    <source>
        <dbReference type="Pfam" id="PF07971"/>
    </source>
</evidence>
<feature type="chain" id="PRO_5010370645" evidence="5">
    <location>
        <begin position="24"/>
        <end position="781"/>
    </location>
</feature>
<dbReference type="PANTHER" id="PTHR12143">
    <property type="entry name" value="PEPTIDE N-GLYCANASE PNGASE -RELATED"/>
    <property type="match status" value="1"/>
</dbReference>
<dbReference type="EMBL" id="FNDO01000057">
    <property type="protein sequence ID" value="SDI59352.1"/>
    <property type="molecule type" value="Genomic_DNA"/>
</dbReference>